<dbReference type="HOGENOM" id="CLU_140546_2_0_1"/>
<dbReference type="SMART" id="SM01084">
    <property type="entry name" value="CKS"/>
    <property type="match status" value="1"/>
</dbReference>
<organism evidence="5">
    <name type="scientific">Nematocida ausubeli (strain ATCC PRA-371 / ERTm2)</name>
    <name type="common">Nematode killer fungus</name>
    <dbReference type="NCBI Taxonomy" id="1913371"/>
    <lineage>
        <taxon>Eukaryota</taxon>
        <taxon>Fungi</taxon>
        <taxon>Fungi incertae sedis</taxon>
        <taxon>Microsporidia</taxon>
        <taxon>Nematocida</taxon>
    </lineage>
</organism>
<keyword evidence="3 4" id="KW-0131">Cell cycle</keyword>
<dbReference type="Proteomes" id="UP000005622">
    <property type="component" value="Unassembled WGS sequence"/>
</dbReference>
<keyword evidence="5" id="KW-0418">Kinase</keyword>
<evidence type="ECO:0000256" key="1">
    <source>
        <dbReference type="ARBA" id="ARBA00007782"/>
    </source>
</evidence>
<dbReference type="Proteomes" id="UP000054524">
    <property type="component" value="Unassembled WGS sequence"/>
</dbReference>
<keyword evidence="2 4" id="KW-0132">Cell division</keyword>
<keyword evidence="5" id="KW-0808">Transferase</keyword>
<evidence type="ECO:0000256" key="4">
    <source>
        <dbReference type="RuleBase" id="RU311113"/>
    </source>
</evidence>
<reference evidence="6 7" key="3">
    <citation type="journal article" date="2014" name="Genome Announc.">
        <title>Genome Sequence of the Microsporidian Species Nematocida sp1 Strain ERTm6 (ATCC PRA-372).</title>
        <authorList>
            <person name="Bakowski M.A."/>
            <person name="Priest M."/>
            <person name="Young S."/>
            <person name="Cuomo C.A."/>
            <person name="Troemel E.R."/>
        </authorList>
    </citation>
    <scope>NUCLEOTIDE SEQUENCE [LARGE SCALE GENOMIC DNA]</scope>
    <source>
        <strain evidence="6 7">ERTm6</strain>
    </source>
</reference>
<dbReference type="FunFam" id="3.30.170.10:FF:000001">
    <property type="entry name" value="Cyclin-dependent kinases regulatory subunit"/>
    <property type="match status" value="1"/>
</dbReference>
<proteinExistence type="inferred from homology"/>
<dbReference type="InterPro" id="IPR000789">
    <property type="entry name" value="Cyclin-dep_kinase_reg-sub"/>
</dbReference>
<comment type="similarity">
    <text evidence="1 4">Belongs to the CKS family.</text>
</comment>
<dbReference type="InterPro" id="IPR036858">
    <property type="entry name" value="Cyclin-dep_kinase_reg-sub_sf"/>
</dbReference>
<dbReference type="GO" id="GO:0016538">
    <property type="term" value="F:cyclin-dependent protein serine/threonine kinase regulator activity"/>
    <property type="evidence" value="ECO:0007669"/>
    <property type="project" value="InterPro"/>
</dbReference>
<dbReference type="SUPFAM" id="SSF55637">
    <property type="entry name" value="Cell cycle regulatory proteins"/>
    <property type="match status" value="1"/>
</dbReference>
<dbReference type="Gene3D" id="3.30.170.10">
    <property type="entry name" value="Cyclin-dependent kinase, regulatory subunit"/>
    <property type="match status" value="1"/>
</dbReference>
<accession>H8ZE41</accession>
<dbReference type="STRING" id="944018.H8ZE41"/>
<dbReference type="PANTHER" id="PTHR23415">
    <property type="entry name" value="CYCLIN-DEPENDENT KINASES REGULATORY SUBUNIT/60S RIBOSOME SUBUNIT BIOGENESIS PROTEIN NIP7"/>
    <property type="match status" value="1"/>
</dbReference>
<reference evidence="5" key="1">
    <citation type="submission" date="2011-03" db="EMBL/GenBank/DDBJ databases">
        <title>The Genome Sequence of Nematocida sp1 strain ERTm2.</title>
        <authorList>
            <consortium name="The Broad Institute Genome Sequencing Platform"/>
            <consortium name="The Broad Institute Genome Sequencing Center for Infectious Disease"/>
            <person name="Cuomo C."/>
            <person name="Troemel E."/>
            <person name="Young S.K."/>
            <person name="Zeng Q."/>
            <person name="Gargeya S."/>
            <person name="Fitzgerald M."/>
            <person name="Haas B."/>
            <person name="Abouelleil A."/>
            <person name="Alvarado L."/>
            <person name="Arachchi H.M."/>
            <person name="Berlin A."/>
            <person name="Brown A."/>
            <person name="Chapman S.B."/>
            <person name="Chen Z."/>
            <person name="Dunbar C."/>
            <person name="Freedman E."/>
            <person name="Gearin G."/>
            <person name="Gellesch M."/>
            <person name="Goldberg J."/>
            <person name="Griggs A."/>
            <person name="Gujja S."/>
            <person name="Heilman E.R."/>
            <person name="Heiman D."/>
            <person name="Howarth C."/>
            <person name="Larson L."/>
            <person name="Lui A."/>
            <person name="MacDonald P.J.P."/>
            <person name="Mehta T."/>
            <person name="Montmayeur A."/>
            <person name="Murphy C."/>
            <person name="Neiman D."/>
            <person name="Pearson M."/>
            <person name="Priest M."/>
            <person name="Roberts A."/>
            <person name="Saif S."/>
            <person name="Shea T."/>
            <person name="Shenoy N."/>
            <person name="Sisk P."/>
            <person name="Stolte C."/>
            <person name="Sykes S."/>
            <person name="White J."/>
            <person name="Yandava C."/>
            <person name="Wortman J."/>
            <person name="Nusbaum C."/>
            <person name="Birren B."/>
        </authorList>
    </citation>
    <scope>NUCLEOTIDE SEQUENCE</scope>
    <source>
        <strain evidence="5">ERTm2</strain>
    </source>
</reference>
<dbReference type="GO" id="GO:0051301">
    <property type="term" value="P:cell division"/>
    <property type="evidence" value="ECO:0007669"/>
    <property type="project" value="UniProtKB-UniRule"/>
</dbReference>
<sequence>MGSDLIDIAALSEQIYYSDTYTDENNNVYRHVILPNELSQMLPKGRLLEEEEWRSIGITQSKGWKHYMRHGPEPHVLLFKKSANN</sequence>
<evidence type="ECO:0000256" key="2">
    <source>
        <dbReference type="ARBA" id="ARBA00022618"/>
    </source>
</evidence>
<dbReference type="OrthoDB" id="440676at2759"/>
<evidence type="ECO:0000256" key="3">
    <source>
        <dbReference type="ARBA" id="ARBA00023306"/>
    </source>
</evidence>
<dbReference type="GO" id="GO:0016301">
    <property type="term" value="F:kinase activity"/>
    <property type="evidence" value="ECO:0007669"/>
    <property type="project" value="UniProtKB-KW"/>
</dbReference>
<dbReference type="AlphaFoldDB" id="H8ZE41"/>
<dbReference type="PRINTS" id="PR00296">
    <property type="entry name" value="CYCLINKINASE"/>
</dbReference>
<reference evidence="6" key="2">
    <citation type="submission" date="2012-10" db="EMBL/GenBank/DDBJ databases">
        <authorList>
            <consortium name="The Broad Institute Genome Sequencing Platform"/>
            <consortium name="The Broad Institute Genome Sequencing Center for Infectious Disease"/>
            <person name="Cuomo C."/>
            <person name="Troemel E."/>
            <person name="Walker B."/>
            <person name="Young S.K."/>
            <person name="Zeng Q."/>
            <person name="Gargeya S."/>
            <person name="Fitzgerald M."/>
            <person name="Haas B."/>
            <person name="Abouelleil A."/>
            <person name="Alvarado L."/>
            <person name="Arachchi H.M."/>
            <person name="Berlin A.M."/>
            <person name="Chapman S.B."/>
            <person name="Goldberg J."/>
            <person name="Griggs A."/>
            <person name="Gujja S."/>
            <person name="Hansen M."/>
            <person name="Howarth C."/>
            <person name="Imamovic A."/>
            <person name="Larimer J."/>
            <person name="McCowan C."/>
            <person name="Murphy C."/>
            <person name="Neiman D."/>
            <person name="Pearson M."/>
            <person name="Priest M."/>
            <person name="Roberts A."/>
            <person name="Saif S."/>
            <person name="Shea T."/>
            <person name="Sisk P."/>
            <person name="Sykes S."/>
            <person name="Wortman J."/>
            <person name="Nusbaum C."/>
            <person name="Birren B."/>
        </authorList>
    </citation>
    <scope>NUCLEOTIDE SEQUENCE</scope>
    <source>
        <strain evidence="6">ERTm6</strain>
    </source>
</reference>
<comment type="function">
    <text evidence="4">Binds to the catalytic subunit of the cyclin dependent kinases and is essential for their biological function.</text>
</comment>
<gene>
    <name evidence="5" type="ORF">NERG_01862</name>
    <name evidence="6" type="ORF">NESG_00032</name>
</gene>
<name>H8ZE41_NEMA1</name>
<evidence type="ECO:0000313" key="7">
    <source>
        <dbReference type="Proteomes" id="UP000054524"/>
    </source>
</evidence>
<dbReference type="Pfam" id="PF01111">
    <property type="entry name" value="CKS"/>
    <property type="match status" value="1"/>
</dbReference>
<evidence type="ECO:0000313" key="6">
    <source>
        <dbReference type="EMBL" id="KFG26963.1"/>
    </source>
</evidence>
<evidence type="ECO:0000313" key="5">
    <source>
        <dbReference type="EMBL" id="EHY65416.1"/>
    </source>
</evidence>
<protein>
    <recommendedName>
        <fullName evidence="4">Cyclin-dependent kinases regulatory subunit</fullName>
    </recommendedName>
</protein>
<dbReference type="PROSITE" id="PS00945">
    <property type="entry name" value="CKS_2"/>
    <property type="match status" value="1"/>
</dbReference>
<accession>A0A086J495</accession>
<dbReference type="EMBL" id="JH604636">
    <property type="protein sequence ID" value="EHY65416.1"/>
    <property type="molecule type" value="Genomic_DNA"/>
</dbReference>
<dbReference type="EMBL" id="AKIJ01000001">
    <property type="protein sequence ID" value="KFG26963.1"/>
    <property type="molecule type" value="Genomic_DNA"/>
</dbReference>
<keyword evidence="7" id="KW-1185">Reference proteome</keyword>